<dbReference type="GO" id="GO:0016740">
    <property type="term" value="F:transferase activity"/>
    <property type="evidence" value="ECO:0007669"/>
    <property type="project" value="UniProtKB-KW"/>
</dbReference>
<keyword evidence="4" id="KW-0547">Nucleotide-binding</keyword>
<dbReference type="EMBL" id="KQ461108">
    <property type="protein sequence ID" value="KPJ09276.1"/>
    <property type="molecule type" value="Genomic_DNA"/>
</dbReference>
<dbReference type="SUPFAM" id="SSF54495">
    <property type="entry name" value="UBC-like"/>
    <property type="match status" value="1"/>
</dbReference>
<keyword evidence="7" id="KW-1185">Reference proteome</keyword>
<keyword evidence="1" id="KW-0808">Transferase</keyword>
<dbReference type="Proteomes" id="UP000053240">
    <property type="component" value="Unassembled WGS sequence"/>
</dbReference>
<evidence type="ECO:0000256" key="3">
    <source>
        <dbReference type="PROSITE-ProRule" id="PRU10133"/>
    </source>
</evidence>
<evidence type="ECO:0000256" key="4">
    <source>
        <dbReference type="RuleBase" id="RU362109"/>
    </source>
</evidence>
<organism evidence="6 7">
    <name type="scientific">Papilio machaon</name>
    <name type="common">Old World swallowtail butterfly</name>
    <dbReference type="NCBI Taxonomy" id="76193"/>
    <lineage>
        <taxon>Eukaryota</taxon>
        <taxon>Metazoa</taxon>
        <taxon>Ecdysozoa</taxon>
        <taxon>Arthropoda</taxon>
        <taxon>Hexapoda</taxon>
        <taxon>Insecta</taxon>
        <taxon>Pterygota</taxon>
        <taxon>Neoptera</taxon>
        <taxon>Endopterygota</taxon>
        <taxon>Lepidoptera</taxon>
        <taxon>Glossata</taxon>
        <taxon>Ditrysia</taxon>
        <taxon>Papilionoidea</taxon>
        <taxon>Papilionidae</taxon>
        <taxon>Papilioninae</taxon>
        <taxon>Papilio</taxon>
    </lineage>
</organism>
<dbReference type="PROSITE" id="PS50127">
    <property type="entry name" value="UBC_2"/>
    <property type="match status" value="1"/>
</dbReference>
<dbReference type="InterPro" id="IPR023313">
    <property type="entry name" value="UBQ-conjugating_AS"/>
</dbReference>
<evidence type="ECO:0000313" key="6">
    <source>
        <dbReference type="EMBL" id="KPJ09276.1"/>
    </source>
</evidence>
<feature type="active site" description="Glycyl thioester intermediate" evidence="3">
    <location>
        <position position="92"/>
    </location>
</feature>
<protein>
    <submittedName>
        <fullName evidence="6">Ubiquitin-conjugating enzyme E2 K</fullName>
    </submittedName>
</protein>
<dbReference type="GO" id="GO:0005524">
    <property type="term" value="F:ATP binding"/>
    <property type="evidence" value="ECO:0007669"/>
    <property type="project" value="UniProtKB-UniRule"/>
</dbReference>
<dbReference type="OrthoDB" id="6881509at2759"/>
<evidence type="ECO:0000256" key="1">
    <source>
        <dbReference type="ARBA" id="ARBA00022679"/>
    </source>
</evidence>
<comment type="similarity">
    <text evidence="4">Belongs to the ubiquitin-conjugating enzyme family.</text>
</comment>
<accession>A0A194R0A9</accession>
<keyword evidence="4" id="KW-0067">ATP-binding</keyword>
<dbReference type="KEGG" id="pmac:106717284"/>
<dbReference type="PANTHER" id="PTHR24068">
    <property type="entry name" value="UBIQUITIN-CONJUGATING ENZYME E2"/>
    <property type="match status" value="1"/>
</dbReference>
<feature type="domain" description="UBC core" evidence="5">
    <location>
        <begin position="3"/>
        <end position="154"/>
    </location>
</feature>
<name>A0A194R0A9_PAPMA</name>
<gene>
    <name evidence="6" type="ORF">RR48_15417</name>
</gene>
<proteinExistence type="inferred from homology"/>
<dbReference type="SMART" id="SM00212">
    <property type="entry name" value="UBCc"/>
    <property type="match status" value="1"/>
</dbReference>
<dbReference type="PROSITE" id="PS00183">
    <property type="entry name" value="UBC_1"/>
    <property type="match status" value="1"/>
</dbReference>
<dbReference type="STRING" id="76193.A0A194R0A9"/>
<dbReference type="InParanoid" id="A0A194R0A9"/>
<dbReference type="InterPro" id="IPR016135">
    <property type="entry name" value="UBQ-conjugating_enzyme/RWD"/>
</dbReference>
<dbReference type="InterPro" id="IPR000608">
    <property type="entry name" value="UBC"/>
</dbReference>
<keyword evidence="2 4" id="KW-0833">Ubl conjugation pathway</keyword>
<dbReference type="AlphaFoldDB" id="A0A194R0A9"/>
<evidence type="ECO:0000259" key="5">
    <source>
        <dbReference type="PROSITE" id="PS50127"/>
    </source>
</evidence>
<dbReference type="OMA" id="DAIDTHA"/>
<evidence type="ECO:0000256" key="2">
    <source>
        <dbReference type="ARBA" id="ARBA00022786"/>
    </source>
</evidence>
<evidence type="ECO:0000313" key="7">
    <source>
        <dbReference type="Proteomes" id="UP000053240"/>
    </source>
</evidence>
<sequence length="213" mass="24784">MSQINRRAKRDFKEIQRNYQVLKDKSIFIRNLTPLYNRFVARIKGPRQTPYQSGKFLLRIVLDADYPASPPEVRFLTHVWHPNIHPCKGYICLDILAERWTPELSLRTMLLSIQVLLSAPEPDDPLSLPVGLQCKEQPEEFRATAQFWTYIYAKGQFTVYEYQQKLATFVSLGVQQNLALSLLSNNHWNLEDAIDTHATITLINSIPIYEIQH</sequence>
<reference evidence="6 7" key="1">
    <citation type="journal article" date="2015" name="Nat. Commun.">
        <title>Outbred genome sequencing and CRISPR/Cas9 gene editing in butterflies.</title>
        <authorList>
            <person name="Li X."/>
            <person name="Fan D."/>
            <person name="Zhang W."/>
            <person name="Liu G."/>
            <person name="Zhang L."/>
            <person name="Zhao L."/>
            <person name="Fang X."/>
            <person name="Chen L."/>
            <person name="Dong Y."/>
            <person name="Chen Y."/>
            <person name="Ding Y."/>
            <person name="Zhao R."/>
            <person name="Feng M."/>
            <person name="Zhu Y."/>
            <person name="Feng Y."/>
            <person name="Jiang X."/>
            <person name="Zhu D."/>
            <person name="Xiang H."/>
            <person name="Feng X."/>
            <person name="Li S."/>
            <person name="Wang J."/>
            <person name="Zhang G."/>
            <person name="Kronforst M.R."/>
            <person name="Wang W."/>
        </authorList>
    </citation>
    <scope>NUCLEOTIDE SEQUENCE [LARGE SCALE GENOMIC DNA]</scope>
    <source>
        <strain evidence="6">Ya'a_city_454_Pm</strain>
        <tissue evidence="6">Whole body</tissue>
    </source>
</reference>
<dbReference type="Pfam" id="PF00179">
    <property type="entry name" value="UQ_con"/>
    <property type="match status" value="1"/>
</dbReference>
<dbReference type="Gene3D" id="3.10.110.10">
    <property type="entry name" value="Ubiquitin Conjugating Enzyme"/>
    <property type="match status" value="1"/>
</dbReference>